<gene>
    <name evidence="10" type="ORF">GII31_15630</name>
</gene>
<dbReference type="EMBL" id="CP045809">
    <property type="protein sequence ID" value="QHN36088.1"/>
    <property type="molecule type" value="Genomic_DNA"/>
</dbReference>
<accession>A0ABX6ILG8</accession>
<sequence>MSASRSEDTEVCEDARVTDTPDGGGAAASGQFPTRTAVFLSGLRSTAVVSLQVAACALGLWILFWVLGKTWVVLLPVLFAIVLCTVLWPPVRWMVAHRVPPAAAAVVMMLVALGVVAGILAIIVPTIIDQAPDLASKATDGINKVYDWLQGPPLNIDDNQVDNVVDTIIDKVQSSATTIAAGVFSGVGTATSIIVTLFTTLVLVFFFLKDGPKFVPWLDRTVGRPAGYHIGEVLRRMWDTLGGFIRTQALVSFIDAFFIGLGLLILDVPLAWVLVVITFLGGFIPIVGAFVAGALAVLIALVTNGLTTALIVLGIIIAVQQLEGNVLQPWLQAKSMDLHAVIVLLAVTLGSSMFGITGAFLAVPAAACLAVVFRYVNEQIAERAGETLPPVGAPLPEMGHDDEPSSDDEGAGVPAGSGGAADKPESEQDGGEDAGSRPID</sequence>
<feature type="transmembrane region" description="Helical" evidence="9">
    <location>
        <begin position="103"/>
        <end position="128"/>
    </location>
</feature>
<dbReference type="Proteomes" id="UP001059836">
    <property type="component" value="Chromosome"/>
</dbReference>
<protein>
    <submittedName>
        <fullName evidence="10">AI-2E family transporter</fullName>
    </submittedName>
</protein>
<feature type="region of interest" description="Disordered" evidence="8">
    <location>
        <begin position="387"/>
        <end position="440"/>
    </location>
</feature>
<evidence type="ECO:0000256" key="5">
    <source>
        <dbReference type="ARBA" id="ARBA00022692"/>
    </source>
</evidence>
<keyword evidence="7 9" id="KW-0472">Membrane</keyword>
<comment type="subcellular location">
    <subcellularLocation>
        <location evidence="1">Cell membrane</location>
        <topology evidence="1">Multi-pass membrane protein</topology>
    </subcellularLocation>
</comment>
<keyword evidence="6 9" id="KW-1133">Transmembrane helix</keyword>
<proteinExistence type="inferred from homology"/>
<feature type="transmembrane region" description="Helical" evidence="9">
    <location>
        <begin position="47"/>
        <end position="67"/>
    </location>
</feature>
<name>A0ABX6ILG8_9ACTN</name>
<dbReference type="PANTHER" id="PTHR21716">
    <property type="entry name" value="TRANSMEMBRANE PROTEIN"/>
    <property type="match status" value="1"/>
</dbReference>
<reference evidence="10" key="1">
    <citation type="journal article" date="2021" name="Nat. Microbiol.">
        <title>Cocultivation of an ultrasmall environmental parasitic bacterium with lytic ability against bacteria associated with wastewater foams.</title>
        <authorList>
            <person name="Batinovic S."/>
            <person name="Rose J.J.A."/>
            <person name="Ratcliffe J."/>
            <person name="Seviour R.J."/>
            <person name="Petrovski S."/>
        </authorList>
    </citation>
    <scope>NUCLEOTIDE SEQUENCE</scope>
    <source>
        <strain evidence="10">CON9</strain>
    </source>
</reference>
<evidence type="ECO:0000313" key="10">
    <source>
        <dbReference type="EMBL" id="QHN36088.1"/>
    </source>
</evidence>
<evidence type="ECO:0000313" key="11">
    <source>
        <dbReference type="Proteomes" id="UP001059836"/>
    </source>
</evidence>
<keyword evidence="4" id="KW-1003">Cell membrane</keyword>
<organism evidence="10 11">
    <name type="scientific">Gordonia pseudamarae</name>
    <dbReference type="NCBI Taxonomy" id="2831662"/>
    <lineage>
        <taxon>Bacteria</taxon>
        <taxon>Bacillati</taxon>
        <taxon>Actinomycetota</taxon>
        <taxon>Actinomycetes</taxon>
        <taxon>Mycobacteriales</taxon>
        <taxon>Gordoniaceae</taxon>
        <taxon>Gordonia</taxon>
    </lineage>
</organism>
<evidence type="ECO:0000256" key="4">
    <source>
        <dbReference type="ARBA" id="ARBA00022475"/>
    </source>
</evidence>
<evidence type="ECO:0000256" key="8">
    <source>
        <dbReference type="SAM" id="MobiDB-lite"/>
    </source>
</evidence>
<dbReference type="Pfam" id="PF01594">
    <property type="entry name" value="AI-2E_transport"/>
    <property type="match status" value="1"/>
</dbReference>
<feature type="transmembrane region" description="Helical" evidence="9">
    <location>
        <begin position="298"/>
        <end position="320"/>
    </location>
</feature>
<feature type="transmembrane region" description="Helical" evidence="9">
    <location>
        <begin position="244"/>
        <end position="265"/>
    </location>
</feature>
<feature type="region of interest" description="Disordered" evidence="8">
    <location>
        <begin position="1"/>
        <end position="29"/>
    </location>
</feature>
<evidence type="ECO:0000256" key="3">
    <source>
        <dbReference type="ARBA" id="ARBA00022448"/>
    </source>
</evidence>
<feature type="compositionally biased region" description="Basic and acidic residues" evidence="8">
    <location>
        <begin position="1"/>
        <end position="19"/>
    </location>
</feature>
<evidence type="ECO:0000256" key="7">
    <source>
        <dbReference type="ARBA" id="ARBA00023136"/>
    </source>
</evidence>
<feature type="transmembrane region" description="Helical" evidence="9">
    <location>
        <begin position="179"/>
        <end position="208"/>
    </location>
</feature>
<keyword evidence="3" id="KW-0813">Transport</keyword>
<feature type="transmembrane region" description="Helical" evidence="9">
    <location>
        <begin position="340"/>
        <end position="373"/>
    </location>
</feature>
<evidence type="ECO:0000256" key="9">
    <source>
        <dbReference type="SAM" id="Phobius"/>
    </source>
</evidence>
<evidence type="ECO:0000256" key="2">
    <source>
        <dbReference type="ARBA" id="ARBA00009773"/>
    </source>
</evidence>
<keyword evidence="5 9" id="KW-0812">Transmembrane</keyword>
<evidence type="ECO:0000256" key="6">
    <source>
        <dbReference type="ARBA" id="ARBA00022989"/>
    </source>
</evidence>
<comment type="similarity">
    <text evidence="2">Belongs to the autoinducer-2 exporter (AI-2E) (TC 2.A.86) family.</text>
</comment>
<dbReference type="PANTHER" id="PTHR21716:SF53">
    <property type="entry name" value="PERMEASE PERM-RELATED"/>
    <property type="match status" value="1"/>
</dbReference>
<feature type="transmembrane region" description="Helical" evidence="9">
    <location>
        <begin position="271"/>
        <end position="291"/>
    </location>
</feature>
<evidence type="ECO:0000256" key="1">
    <source>
        <dbReference type="ARBA" id="ARBA00004651"/>
    </source>
</evidence>
<feature type="transmembrane region" description="Helical" evidence="9">
    <location>
        <begin position="73"/>
        <end position="91"/>
    </location>
</feature>
<keyword evidence="11" id="KW-1185">Reference proteome</keyword>
<dbReference type="InterPro" id="IPR002549">
    <property type="entry name" value="AI-2E-like"/>
</dbReference>